<name>A0A8H4UDZ8_9HYPO</name>
<comment type="caution">
    <text evidence="2">The sequence shown here is derived from an EMBL/GenBank/DDBJ whole genome shotgun (WGS) entry which is preliminary data.</text>
</comment>
<protein>
    <submittedName>
        <fullName evidence="2">Uncharacterized protein</fullName>
    </submittedName>
</protein>
<evidence type="ECO:0000256" key="1">
    <source>
        <dbReference type="SAM" id="MobiDB-lite"/>
    </source>
</evidence>
<feature type="compositionally biased region" description="Basic residues" evidence="1">
    <location>
        <begin position="1"/>
        <end position="10"/>
    </location>
</feature>
<organism evidence="2 3">
    <name type="scientific">Fusarium zealandicum</name>
    <dbReference type="NCBI Taxonomy" id="1053134"/>
    <lineage>
        <taxon>Eukaryota</taxon>
        <taxon>Fungi</taxon>
        <taxon>Dikarya</taxon>
        <taxon>Ascomycota</taxon>
        <taxon>Pezizomycotina</taxon>
        <taxon>Sordariomycetes</taxon>
        <taxon>Hypocreomycetidae</taxon>
        <taxon>Hypocreales</taxon>
        <taxon>Nectriaceae</taxon>
        <taxon>Fusarium</taxon>
        <taxon>Fusarium staphyleae species complex</taxon>
    </lineage>
</organism>
<evidence type="ECO:0000313" key="3">
    <source>
        <dbReference type="Proteomes" id="UP000635477"/>
    </source>
</evidence>
<proteinExistence type="predicted"/>
<dbReference type="OrthoDB" id="3598799at2759"/>
<sequence length="256" mass="28138">MPPKTRKRKASGTDGNTTEEVAPRKATQAPKKATTGTARQRKGKNAASEIDEGARVSSNTVGTSKRRKMLASDAKKEIKIQGNNIIKFIDSEMKARPPPFEKAVFNKDLSSDLESTLPWTSSSSALKKGGPKTFPRLLLKSLDELQQHIDTYEALTKQDSGIKAPTWMHWEQDVKDLSELSQHGLNMASKIVNHAIMPDLHALPTKPAEGANDIEKIAWESVENSVPKRSEETWGKAAQSQVKAFTGVLELLPAEE</sequence>
<dbReference type="EMBL" id="JABEYC010000704">
    <property type="protein sequence ID" value="KAF4974819.1"/>
    <property type="molecule type" value="Genomic_DNA"/>
</dbReference>
<reference evidence="2" key="2">
    <citation type="submission" date="2020-05" db="EMBL/GenBank/DDBJ databases">
        <authorList>
            <person name="Kim H.-S."/>
            <person name="Proctor R.H."/>
            <person name="Brown D.W."/>
        </authorList>
    </citation>
    <scope>NUCLEOTIDE SEQUENCE</scope>
    <source>
        <strain evidence="2">NRRL 22465</strain>
    </source>
</reference>
<reference evidence="2" key="1">
    <citation type="journal article" date="2020" name="BMC Genomics">
        <title>Correction to: Identification and distribution of gene clusters required for synthesis of sphingolipid metabolism inhibitors in diverse species of the filamentous fungus Fusarium.</title>
        <authorList>
            <person name="Kim H.S."/>
            <person name="Lohmar J.M."/>
            <person name="Busman M."/>
            <person name="Brown D.W."/>
            <person name="Naumann T.A."/>
            <person name="Divon H.H."/>
            <person name="Lysoe E."/>
            <person name="Uhlig S."/>
            <person name="Proctor R.H."/>
        </authorList>
    </citation>
    <scope>NUCLEOTIDE SEQUENCE</scope>
    <source>
        <strain evidence="2">NRRL 22465</strain>
    </source>
</reference>
<dbReference type="Proteomes" id="UP000635477">
    <property type="component" value="Unassembled WGS sequence"/>
</dbReference>
<dbReference type="AlphaFoldDB" id="A0A8H4UDZ8"/>
<feature type="region of interest" description="Disordered" evidence="1">
    <location>
        <begin position="1"/>
        <end position="72"/>
    </location>
</feature>
<accession>A0A8H4UDZ8</accession>
<keyword evidence="3" id="KW-1185">Reference proteome</keyword>
<evidence type="ECO:0000313" key="2">
    <source>
        <dbReference type="EMBL" id="KAF4974819.1"/>
    </source>
</evidence>
<gene>
    <name evidence="2" type="ORF">FZEAL_8324</name>
</gene>